<dbReference type="Proteomes" id="UP000030645">
    <property type="component" value="Unassembled WGS sequence"/>
</dbReference>
<sequence length="1355" mass="150956">MYFDDREELTGYYEPHQNDNDDDGGADEELQDSVSSDPPLTTCSQGHRSTLILRTREGGSICLLCFSNLISDPLSPTLHVSYALSQLSQAISQPPFLRSLLTFHPLLLVSPLVRALSSFDDEPIARQILDLISVLCESADSAVHGSFVAGVSDRLSSGALAWSRRQVFMLHCLGILLKCQKDNPYAHIKDKYGLVSNLVGGLQLPNDEIRGEILFVLYKLSLRPYASRDDGGDILPAFCSKLLYLSMEALVKTQSDDVRLNCVALLTVLAQRGFFGNAYSVGTMGNSTYSYEADSVMQATQDGIDGSSLNILFAEAIKGPLLSTDSQVQISTVNLLFYYLTWEGISSKEIQVLVEENIVDYVFEILRLSECKDPVVNSCLQVLDLLSIAKQAFKQRLVVGFATLIPVLQYVAEIPFHPVQSQTLKLISICVSDYPGIPSASQIKQILIVLTRMLEKHAKGEMDMLPETFVMACSIFVSLLKSPSSHGTSSVELSIKEASQHAVLSCLSVSEKNSCQLLHSLYLLKEVYAYTHEENSEDSGSGDLRNVVKDICAIHLLPWFITSFREIEEETVEGVLETFHSILLWDSDIQATQFAENVVSSSWFSLSFGCLGLFPTEKMKQKVYLILSSLVDVVLGNHSGQSIRDAALRLPLDPIDMLFLLGQKSSYNLELSYSQSAILTILYTSSLYDERLADDKLVLASLEEYIIVNGNDFRQTTDSFSIMRLLYLYGVYRGLAKVSYQFPYSPEAESILFQLAKGNEWDLVSARIHPISLKWLFQQEKFNEPLSDQILKFCRSNISYISDITSPEKNRCAINVQAIAELVASGDNYAARLLVCLWTELVKEEVQESDAISLLNLLTTIVNISPAASDALCWNSIGNAIHAFCKEGMHTLSLQTSTPLLVLILNLLSSAHPEALSDDEIWLAVIMKLVEYFIPTESAGRWNHDNLLVIGILSLALNHSTTKVLMEASKSILFNSSLVSVIDNMIHEACLKGPALADHDEGTSYGQRLVFVLLLNYFSLKSLRAVLPGIMDWQSFFDPPDRTQPLSMIGISCHGLCRLMCFGSPLVKLVASHCLLELFAEIAHQRNTECEELKSTVQYLISVISVLEGFVFYSDQRVAVNCSLCLSMIFGREMLDSEDASMIGKNSWSRLIVEELAVSLSVQSLASKSFINQHNPAIYVALALLKLENIPSWMRIVFDDPCISGIIENLTASNVTSEIVALFRELLNCGFLKKEQIACLHHVFKVTIFSSFNVFVWFLLLFRIGHYVSVKACRKRLYTDNAISDSQDEHTKKAVTMSGDLGEIREYLIFLMSSKSSQDSHFAELHRGNKSLLKEIELFLSTSTVEDESHEQRVT</sequence>
<dbReference type="PANTHER" id="PTHR36379:SF1">
    <property type="entry name" value="PUTATIVE RECOMBINATION INITIATION DEFECT 1-RELATED"/>
    <property type="match status" value="1"/>
</dbReference>
<keyword evidence="2" id="KW-0812">Transmembrane</keyword>
<reference evidence="4" key="1">
    <citation type="submission" date="2013-01" db="EMBL/GenBank/DDBJ databases">
        <title>Draft Genome Sequence of a Mulberry Tree, Morus notabilis C.K. Schneid.</title>
        <authorList>
            <person name="He N."/>
            <person name="Zhao S."/>
        </authorList>
    </citation>
    <scope>NUCLEOTIDE SEQUENCE</scope>
</reference>
<keyword evidence="2" id="KW-1133">Transmembrane helix</keyword>
<dbReference type="STRING" id="981085.W9RUG3"/>
<feature type="region of interest" description="Disordered" evidence="1">
    <location>
        <begin position="1"/>
        <end position="42"/>
    </location>
</feature>
<proteinExistence type="predicted"/>
<accession>W9RUG3</accession>
<keyword evidence="4" id="KW-1185">Reference proteome</keyword>
<dbReference type="eggNOG" id="ENOG502QRT1">
    <property type="taxonomic scope" value="Eukaryota"/>
</dbReference>
<evidence type="ECO:0000256" key="2">
    <source>
        <dbReference type="SAM" id="Phobius"/>
    </source>
</evidence>
<feature type="compositionally biased region" description="Acidic residues" evidence="1">
    <location>
        <begin position="20"/>
        <end position="31"/>
    </location>
</feature>
<organism evidence="3 4">
    <name type="scientific">Morus notabilis</name>
    <dbReference type="NCBI Taxonomy" id="981085"/>
    <lineage>
        <taxon>Eukaryota</taxon>
        <taxon>Viridiplantae</taxon>
        <taxon>Streptophyta</taxon>
        <taxon>Embryophyta</taxon>
        <taxon>Tracheophyta</taxon>
        <taxon>Spermatophyta</taxon>
        <taxon>Magnoliopsida</taxon>
        <taxon>eudicotyledons</taxon>
        <taxon>Gunneridae</taxon>
        <taxon>Pentapetalae</taxon>
        <taxon>rosids</taxon>
        <taxon>fabids</taxon>
        <taxon>Rosales</taxon>
        <taxon>Moraceae</taxon>
        <taxon>Moreae</taxon>
        <taxon>Morus</taxon>
    </lineage>
</organism>
<dbReference type="EMBL" id="KE345239">
    <property type="protein sequence ID" value="EXB96370.1"/>
    <property type="molecule type" value="Genomic_DNA"/>
</dbReference>
<keyword evidence="2" id="KW-0472">Membrane</keyword>
<dbReference type="GO" id="GO:0042138">
    <property type="term" value="P:meiotic DNA double-strand break formation"/>
    <property type="evidence" value="ECO:0007669"/>
    <property type="project" value="InterPro"/>
</dbReference>
<evidence type="ECO:0000313" key="3">
    <source>
        <dbReference type="EMBL" id="EXB96370.1"/>
    </source>
</evidence>
<dbReference type="InterPro" id="IPR044968">
    <property type="entry name" value="PRD1"/>
</dbReference>
<feature type="transmembrane region" description="Helical" evidence="2">
    <location>
        <begin position="1243"/>
        <end position="1262"/>
    </location>
</feature>
<gene>
    <name evidence="3" type="ORF">L484_023090</name>
</gene>
<protein>
    <recommendedName>
        <fullName evidence="5">Protein PRD1</fullName>
    </recommendedName>
</protein>
<dbReference type="Gene3D" id="1.25.10.10">
    <property type="entry name" value="Leucine-rich Repeat Variant"/>
    <property type="match status" value="1"/>
</dbReference>
<feature type="compositionally biased region" description="Polar residues" evidence="1">
    <location>
        <begin position="32"/>
        <end position="42"/>
    </location>
</feature>
<dbReference type="PANTHER" id="PTHR36379">
    <property type="entry name" value="PROTEIN PRD1"/>
    <property type="match status" value="1"/>
</dbReference>
<evidence type="ECO:0000313" key="4">
    <source>
        <dbReference type="Proteomes" id="UP000030645"/>
    </source>
</evidence>
<name>W9RUG3_9ROSA</name>
<dbReference type="InterPro" id="IPR016024">
    <property type="entry name" value="ARM-type_fold"/>
</dbReference>
<dbReference type="InterPro" id="IPR011989">
    <property type="entry name" value="ARM-like"/>
</dbReference>
<dbReference type="SUPFAM" id="SSF48371">
    <property type="entry name" value="ARM repeat"/>
    <property type="match status" value="1"/>
</dbReference>
<evidence type="ECO:0000256" key="1">
    <source>
        <dbReference type="SAM" id="MobiDB-lite"/>
    </source>
</evidence>
<evidence type="ECO:0008006" key="5">
    <source>
        <dbReference type="Google" id="ProtNLM"/>
    </source>
</evidence>